<feature type="domain" description="RNase H type-1" evidence="1">
    <location>
        <begin position="32"/>
        <end position="128"/>
    </location>
</feature>
<dbReference type="eggNOG" id="KOG0017">
    <property type="taxonomic scope" value="Eukaryota"/>
</dbReference>
<dbReference type="GO" id="GO:0003676">
    <property type="term" value="F:nucleic acid binding"/>
    <property type="evidence" value="ECO:0007669"/>
    <property type="project" value="InterPro"/>
</dbReference>
<protein>
    <submittedName>
        <fullName evidence="3">Uncharacterized protein LOC104597782</fullName>
    </submittedName>
</protein>
<dbReference type="InterPro" id="IPR044730">
    <property type="entry name" value="RNase_H-like_dom_plant"/>
</dbReference>
<name>A0A1U8A7C5_NELNU</name>
<evidence type="ECO:0000313" key="2">
    <source>
        <dbReference type="Proteomes" id="UP000189703"/>
    </source>
</evidence>
<keyword evidence="2" id="KW-1185">Reference proteome</keyword>
<dbReference type="InterPro" id="IPR002156">
    <property type="entry name" value="RNaseH_domain"/>
</dbReference>
<dbReference type="SUPFAM" id="SSF53098">
    <property type="entry name" value="Ribonuclease H-like"/>
    <property type="match status" value="1"/>
</dbReference>
<dbReference type="Gene3D" id="3.30.420.10">
    <property type="entry name" value="Ribonuclease H-like superfamily/Ribonuclease H"/>
    <property type="match status" value="1"/>
</dbReference>
<dbReference type="OrthoDB" id="1938235at2759"/>
<dbReference type="PANTHER" id="PTHR34222">
    <property type="entry name" value="GAG_PRE-INTEGRS DOMAIN-CONTAINING PROTEIN"/>
    <property type="match status" value="1"/>
</dbReference>
<dbReference type="InterPro" id="IPR036397">
    <property type="entry name" value="RNaseH_sf"/>
</dbReference>
<dbReference type="KEGG" id="nnu:104597782"/>
<dbReference type="InterPro" id="IPR012337">
    <property type="entry name" value="RNaseH-like_sf"/>
</dbReference>
<reference evidence="3" key="1">
    <citation type="submission" date="2025-08" db="UniProtKB">
        <authorList>
            <consortium name="RefSeq"/>
        </authorList>
    </citation>
    <scope>IDENTIFICATION</scope>
</reference>
<dbReference type="AlphaFoldDB" id="A0A1U8A7C5"/>
<gene>
    <name evidence="3" type="primary">LOC104597782</name>
</gene>
<sequence>MRFGNLGFASPSSLQRTSLVWIKPPHLHIKINTDGAWSPSKAAVSVIARDEFRSLLVAKVLLVKSFSPIESEFKAILEGLQLAKSFILDPIIIESDAKVALQVFNSVTRDLHGSIAYIETAQEIWKDLEDRYSQGNVSRIHQLKRDIELLNQGLMNVAAYFAKLKGLWDEMYALILEPVCICGATKDYVAEREREKLYQFLMGLNDNFNSIRSNILAIEPVPGINRAYALIIQEERHQSAASHRIVQI</sequence>
<evidence type="ECO:0000259" key="1">
    <source>
        <dbReference type="Pfam" id="PF13456"/>
    </source>
</evidence>
<dbReference type="GO" id="GO:0004523">
    <property type="term" value="F:RNA-DNA hybrid ribonuclease activity"/>
    <property type="evidence" value="ECO:0007669"/>
    <property type="project" value="InterPro"/>
</dbReference>
<evidence type="ECO:0000313" key="3">
    <source>
        <dbReference type="RefSeq" id="XP_010257807.1"/>
    </source>
</evidence>
<accession>A0A1U8A7C5</accession>
<dbReference type="Pfam" id="PF13456">
    <property type="entry name" value="RVT_3"/>
    <property type="match status" value="1"/>
</dbReference>
<dbReference type="CDD" id="cd06222">
    <property type="entry name" value="RNase_H_like"/>
    <property type="match status" value="1"/>
</dbReference>
<dbReference type="PANTHER" id="PTHR34222:SF33">
    <property type="entry name" value="RETROTRANSPOSON GAG DOMAIN-CONTAINING PROTEIN"/>
    <property type="match status" value="1"/>
</dbReference>
<organism evidence="2 3">
    <name type="scientific">Nelumbo nucifera</name>
    <name type="common">Sacred lotus</name>
    <dbReference type="NCBI Taxonomy" id="4432"/>
    <lineage>
        <taxon>Eukaryota</taxon>
        <taxon>Viridiplantae</taxon>
        <taxon>Streptophyta</taxon>
        <taxon>Embryophyta</taxon>
        <taxon>Tracheophyta</taxon>
        <taxon>Spermatophyta</taxon>
        <taxon>Magnoliopsida</taxon>
        <taxon>Proteales</taxon>
        <taxon>Nelumbonaceae</taxon>
        <taxon>Nelumbo</taxon>
    </lineage>
</organism>
<proteinExistence type="predicted"/>
<dbReference type="InParanoid" id="A0A1U8A7C5"/>
<dbReference type="GeneID" id="104597782"/>
<dbReference type="RefSeq" id="XP_010257807.1">
    <property type="nucleotide sequence ID" value="XM_010259505.1"/>
</dbReference>
<dbReference type="Proteomes" id="UP000189703">
    <property type="component" value="Unplaced"/>
</dbReference>